<keyword evidence="11" id="KW-0732">Signal</keyword>
<dbReference type="InterPro" id="IPR017441">
    <property type="entry name" value="Protein_kinase_ATP_BS"/>
</dbReference>
<comment type="subcellular location">
    <subcellularLocation>
        <location evidence="1">Membrane</location>
        <topology evidence="1">Single-pass membrane protein</topology>
    </subcellularLocation>
</comment>
<evidence type="ECO:0000256" key="10">
    <source>
        <dbReference type="SAM" id="Phobius"/>
    </source>
</evidence>
<sequence>MDIFFLYFPLLLLIGLSEQDDFISNGSRVFKELKLIPLDAILEETTSSSVRLPEFSETHQENDEAGRSHKMTTPLSSSSSQSSSSSSPTPSTNIYNASTKIYIVAIIGIVPAILGGLVYWLNYFRKSCFKTKRKAQEKSAMTSKGWHGNYIRPYRYEGKDESTIKLGSDEMMSIQDEKDLITSPIVRKKRTYSIEYPRHNLELLDILGEGNFGQVWKARITHFREISYVAVKTNKPDCGDKDWEDLLQELDIMLKLDKHPNVVRLLACCTDKVPYYLIMEYVEHGKLLNYIRQYRKDNRYYNDGYYRFTIADLILFSYHIAKGMEFISSYGIIHRDLAARNILISKDRVCKVADFGLARNATNYDRDGYEQKTRGAMPIRWMAPESLSLNIFTAKSDVWSFGILLWEIVTLGSTPYPGLTAGEVVKNVREGYVMERPPVRWCNSEVYNLMKACWSNNPSERPNFTQIKLILGQMLSSRRDYVDLSDFQSGPYYNIMYSSPGEKV</sequence>
<dbReference type="GO" id="GO:0043235">
    <property type="term" value="C:receptor complex"/>
    <property type="evidence" value="ECO:0007669"/>
    <property type="project" value="TreeGrafter"/>
</dbReference>
<feature type="signal peptide" evidence="11">
    <location>
        <begin position="1"/>
        <end position="19"/>
    </location>
</feature>
<feature type="domain" description="Protein kinase" evidence="12">
    <location>
        <begin position="201"/>
        <end position="482"/>
    </location>
</feature>
<dbReference type="Gene3D" id="1.10.510.10">
    <property type="entry name" value="Transferase(Phosphotransferase) domain 1"/>
    <property type="match status" value="1"/>
</dbReference>
<dbReference type="InterPro" id="IPR001245">
    <property type="entry name" value="Ser-Thr/Tyr_kinase_cat_dom"/>
</dbReference>
<dbReference type="InterPro" id="IPR011009">
    <property type="entry name" value="Kinase-like_dom_sf"/>
</dbReference>
<evidence type="ECO:0000256" key="8">
    <source>
        <dbReference type="PROSITE-ProRule" id="PRU10141"/>
    </source>
</evidence>
<reference evidence="13" key="2">
    <citation type="submission" date="2015-06" db="UniProtKB">
        <authorList>
            <consortium name="EnsemblMetazoa"/>
        </authorList>
    </citation>
    <scope>IDENTIFICATION</scope>
</reference>
<accession>T1KJS9</accession>
<dbReference type="InterPro" id="IPR000719">
    <property type="entry name" value="Prot_kinase_dom"/>
</dbReference>
<dbReference type="PROSITE" id="PS00107">
    <property type="entry name" value="PROTEIN_KINASE_ATP"/>
    <property type="match status" value="1"/>
</dbReference>
<evidence type="ECO:0000313" key="14">
    <source>
        <dbReference type="Proteomes" id="UP000015104"/>
    </source>
</evidence>
<keyword evidence="10" id="KW-0812">Transmembrane</keyword>
<gene>
    <name evidence="13" type="primary">107364957</name>
</gene>
<dbReference type="PROSITE" id="PS00109">
    <property type="entry name" value="PROTEIN_KINASE_TYR"/>
    <property type="match status" value="1"/>
</dbReference>
<dbReference type="Gene3D" id="3.30.200.20">
    <property type="entry name" value="Phosphorylase Kinase, domain 1"/>
    <property type="match status" value="1"/>
</dbReference>
<dbReference type="AlphaFoldDB" id="T1KJS9"/>
<name>T1KJS9_TETUR</name>
<dbReference type="OrthoDB" id="3256376at2759"/>
<feature type="binding site" evidence="8">
    <location>
        <position position="232"/>
    </location>
    <ligand>
        <name>ATP</name>
        <dbReference type="ChEBI" id="CHEBI:30616"/>
    </ligand>
</feature>
<evidence type="ECO:0000256" key="1">
    <source>
        <dbReference type="ARBA" id="ARBA00004167"/>
    </source>
</evidence>
<dbReference type="SMART" id="SM00219">
    <property type="entry name" value="TyrKc"/>
    <property type="match status" value="1"/>
</dbReference>
<dbReference type="CDD" id="cd00192">
    <property type="entry name" value="PTKc"/>
    <property type="match status" value="1"/>
</dbReference>
<dbReference type="GO" id="GO:0005524">
    <property type="term" value="F:ATP binding"/>
    <property type="evidence" value="ECO:0007669"/>
    <property type="project" value="UniProtKB-UniRule"/>
</dbReference>
<protein>
    <recommendedName>
        <fullName evidence="12">Protein kinase domain-containing protein</fullName>
    </recommendedName>
</protein>
<dbReference type="HOGENOM" id="CLU_000288_7_40_1"/>
<feature type="chain" id="PRO_5007729153" description="Protein kinase domain-containing protein" evidence="11">
    <location>
        <begin position="20"/>
        <end position="504"/>
    </location>
</feature>
<dbReference type="KEGG" id="tut:107364957"/>
<dbReference type="InterPro" id="IPR008266">
    <property type="entry name" value="Tyr_kinase_AS"/>
</dbReference>
<dbReference type="GO" id="GO:0005886">
    <property type="term" value="C:plasma membrane"/>
    <property type="evidence" value="ECO:0007669"/>
    <property type="project" value="TreeGrafter"/>
</dbReference>
<reference evidence="14" key="1">
    <citation type="submission" date="2011-08" db="EMBL/GenBank/DDBJ databases">
        <authorList>
            <person name="Rombauts S."/>
        </authorList>
    </citation>
    <scope>NUCLEOTIDE SEQUENCE</scope>
    <source>
        <strain evidence="14">London</strain>
    </source>
</reference>
<dbReference type="EnsemblMetazoa" id="tetur13g01040.1">
    <property type="protein sequence ID" value="tetur13g01040.1"/>
    <property type="gene ID" value="tetur13g01040"/>
</dbReference>
<evidence type="ECO:0000256" key="5">
    <source>
        <dbReference type="ARBA" id="ARBA00022840"/>
    </source>
</evidence>
<keyword evidence="4" id="KW-0418">Kinase</keyword>
<dbReference type="STRING" id="32264.T1KJS9"/>
<dbReference type="SUPFAM" id="SSF56112">
    <property type="entry name" value="Protein kinase-like (PK-like)"/>
    <property type="match status" value="1"/>
</dbReference>
<evidence type="ECO:0000256" key="2">
    <source>
        <dbReference type="ARBA" id="ARBA00022679"/>
    </source>
</evidence>
<keyword evidence="5 8" id="KW-0067">ATP-binding</keyword>
<keyword evidence="10" id="KW-1133">Transmembrane helix</keyword>
<proteinExistence type="predicted"/>
<feature type="region of interest" description="Disordered" evidence="9">
    <location>
        <begin position="52"/>
        <end position="90"/>
    </location>
</feature>
<keyword evidence="3 8" id="KW-0547">Nucleotide-binding</keyword>
<feature type="compositionally biased region" description="Basic and acidic residues" evidence="9">
    <location>
        <begin position="54"/>
        <end position="67"/>
    </location>
</feature>
<evidence type="ECO:0000256" key="4">
    <source>
        <dbReference type="ARBA" id="ARBA00022777"/>
    </source>
</evidence>
<dbReference type="PANTHER" id="PTHR24416:SF481">
    <property type="entry name" value="TIE-LIKE RECEPTOR TYROSINE KINASE"/>
    <property type="match status" value="1"/>
</dbReference>
<keyword evidence="6" id="KW-0829">Tyrosine-protein kinase</keyword>
<feature type="transmembrane region" description="Helical" evidence="10">
    <location>
        <begin position="101"/>
        <end position="124"/>
    </location>
</feature>
<dbReference type="GO" id="GO:0007169">
    <property type="term" value="P:cell surface receptor protein tyrosine kinase signaling pathway"/>
    <property type="evidence" value="ECO:0007669"/>
    <property type="project" value="TreeGrafter"/>
</dbReference>
<dbReference type="PRINTS" id="PR00109">
    <property type="entry name" value="TYRKINASE"/>
</dbReference>
<evidence type="ECO:0000256" key="3">
    <source>
        <dbReference type="ARBA" id="ARBA00022741"/>
    </source>
</evidence>
<dbReference type="PROSITE" id="PS50011">
    <property type="entry name" value="PROTEIN_KINASE_DOM"/>
    <property type="match status" value="1"/>
</dbReference>
<evidence type="ECO:0000256" key="7">
    <source>
        <dbReference type="ARBA" id="ARBA00051243"/>
    </source>
</evidence>
<evidence type="ECO:0000256" key="9">
    <source>
        <dbReference type="SAM" id="MobiDB-lite"/>
    </source>
</evidence>
<dbReference type="GO" id="GO:0004714">
    <property type="term" value="F:transmembrane receptor protein tyrosine kinase activity"/>
    <property type="evidence" value="ECO:0007669"/>
    <property type="project" value="UniProtKB-EC"/>
</dbReference>
<dbReference type="EMBL" id="CAEY01000164">
    <property type="status" value="NOT_ANNOTATED_CDS"/>
    <property type="molecule type" value="Genomic_DNA"/>
</dbReference>
<dbReference type="eggNOG" id="KOG0200">
    <property type="taxonomic scope" value="Eukaryota"/>
</dbReference>
<dbReference type="InterPro" id="IPR020635">
    <property type="entry name" value="Tyr_kinase_cat_dom"/>
</dbReference>
<dbReference type="InterPro" id="IPR050122">
    <property type="entry name" value="RTK"/>
</dbReference>
<dbReference type="Proteomes" id="UP000015104">
    <property type="component" value="Unassembled WGS sequence"/>
</dbReference>
<keyword evidence="10" id="KW-0472">Membrane</keyword>
<evidence type="ECO:0000256" key="11">
    <source>
        <dbReference type="SAM" id="SignalP"/>
    </source>
</evidence>
<organism evidence="13 14">
    <name type="scientific">Tetranychus urticae</name>
    <name type="common">Two-spotted spider mite</name>
    <dbReference type="NCBI Taxonomy" id="32264"/>
    <lineage>
        <taxon>Eukaryota</taxon>
        <taxon>Metazoa</taxon>
        <taxon>Ecdysozoa</taxon>
        <taxon>Arthropoda</taxon>
        <taxon>Chelicerata</taxon>
        <taxon>Arachnida</taxon>
        <taxon>Acari</taxon>
        <taxon>Acariformes</taxon>
        <taxon>Trombidiformes</taxon>
        <taxon>Prostigmata</taxon>
        <taxon>Eleutherengona</taxon>
        <taxon>Raphignathae</taxon>
        <taxon>Tetranychoidea</taxon>
        <taxon>Tetranychidae</taxon>
        <taxon>Tetranychus</taxon>
    </lineage>
</organism>
<dbReference type="PANTHER" id="PTHR24416">
    <property type="entry name" value="TYROSINE-PROTEIN KINASE RECEPTOR"/>
    <property type="match status" value="1"/>
</dbReference>
<evidence type="ECO:0000259" key="12">
    <source>
        <dbReference type="PROSITE" id="PS50011"/>
    </source>
</evidence>
<dbReference type="OMA" id="NLCAHNI"/>
<dbReference type="Pfam" id="PF07714">
    <property type="entry name" value="PK_Tyr_Ser-Thr"/>
    <property type="match status" value="1"/>
</dbReference>
<comment type="catalytic activity">
    <reaction evidence="7">
        <text>L-tyrosyl-[protein] + ATP = O-phospho-L-tyrosyl-[protein] + ADP + H(+)</text>
        <dbReference type="Rhea" id="RHEA:10596"/>
        <dbReference type="Rhea" id="RHEA-COMP:10136"/>
        <dbReference type="Rhea" id="RHEA-COMP:20101"/>
        <dbReference type="ChEBI" id="CHEBI:15378"/>
        <dbReference type="ChEBI" id="CHEBI:30616"/>
        <dbReference type="ChEBI" id="CHEBI:46858"/>
        <dbReference type="ChEBI" id="CHEBI:61978"/>
        <dbReference type="ChEBI" id="CHEBI:456216"/>
        <dbReference type="EC" id="2.7.10.1"/>
    </reaction>
</comment>
<evidence type="ECO:0000256" key="6">
    <source>
        <dbReference type="ARBA" id="ARBA00023137"/>
    </source>
</evidence>
<feature type="compositionally biased region" description="Low complexity" evidence="9">
    <location>
        <begin position="72"/>
        <end position="90"/>
    </location>
</feature>
<keyword evidence="14" id="KW-1185">Reference proteome</keyword>
<dbReference type="FunFam" id="1.10.510.10:FF:000554">
    <property type="entry name" value="Predicted protein"/>
    <property type="match status" value="1"/>
</dbReference>
<keyword evidence="2" id="KW-0808">Transferase</keyword>
<evidence type="ECO:0000313" key="13">
    <source>
        <dbReference type="EnsemblMetazoa" id="tetur13g01040.1"/>
    </source>
</evidence>